<feature type="region of interest" description="Disordered" evidence="1">
    <location>
        <begin position="1"/>
        <end position="26"/>
    </location>
</feature>
<name>A0A563DUQ4_9MICO</name>
<feature type="transmembrane region" description="Helical" evidence="2">
    <location>
        <begin position="51"/>
        <end position="69"/>
    </location>
</feature>
<keyword evidence="2" id="KW-0812">Transmembrane</keyword>
<gene>
    <name evidence="3" type="ORF">FGL98_20240</name>
</gene>
<accession>A0A563DUQ4</accession>
<evidence type="ECO:0000256" key="1">
    <source>
        <dbReference type="SAM" id="MobiDB-lite"/>
    </source>
</evidence>
<dbReference type="InterPro" id="IPR021517">
    <property type="entry name" value="DUF3180"/>
</dbReference>
<keyword evidence="2" id="KW-1133">Transmembrane helix</keyword>
<sequence length="207" mass="21867">MVAGGSGRGVALRRHRPTRAADPGRGRCLRRAQRTAVVAAVIENGVTWKHAAGCGGLVFVVAYAALRLWSTRGHAMPNNSWFALGVLVLMIALVLVGGWDIRRYLQGQSTRMPTPMRARRTLVAGQACALGGSAVAAWYVAHAAVDARSLDVPSVQDAFWMAVLLAAGALGLVAAGFVVQSWCRIPDDDDQERRRRRGSGGGGALGA</sequence>
<reference evidence="3 4" key="1">
    <citation type="submission" date="2019-05" db="EMBL/GenBank/DDBJ databases">
        <authorList>
            <person name="Lee S.D."/>
        </authorList>
    </citation>
    <scope>NUCLEOTIDE SEQUENCE [LARGE SCALE GENOMIC DNA]</scope>
    <source>
        <strain evidence="3 4">C5-26</strain>
    </source>
</reference>
<feature type="transmembrane region" description="Helical" evidence="2">
    <location>
        <begin position="81"/>
        <end position="101"/>
    </location>
</feature>
<proteinExistence type="predicted"/>
<dbReference type="AlphaFoldDB" id="A0A563DUQ4"/>
<evidence type="ECO:0000313" key="4">
    <source>
        <dbReference type="Proteomes" id="UP000320244"/>
    </source>
</evidence>
<evidence type="ECO:0000313" key="3">
    <source>
        <dbReference type="EMBL" id="TWP33663.1"/>
    </source>
</evidence>
<evidence type="ECO:0000256" key="2">
    <source>
        <dbReference type="SAM" id="Phobius"/>
    </source>
</evidence>
<dbReference type="OrthoDB" id="4872419at2"/>
<dbReference type="Pfam" id="PF11377">
    <property type="entry name" value="DUF3180"/>
    <property type="match status" value="1"/>
</dbReference>
<dbReference type="InterPro" id="IPR036259">
    <property type="entry name" value="MFS_trans_sf"/>
</dbReference>
<feature type="transmembrane region" description="Helical" evidence="2">
    <location>
        <begin position="161"/>
        <end position="185"/>
    </location>
</feature>
<organism evidence="3 4">
    <name type="scientific">Leekyejoonella antrihumi</name>
    <dbReference type="NCBI Taxonomy" id="1660198"/>
    <lineage>
        <taxon>Bacteria</taxon>
        <taxon>Bacillati</taxon>
        <taxon>Actinomycetota</taxon>
        <taxon>Actinomycetes</taxon>
        <taxon>Micrococcales</taxon>
        <taxon>Dermacoccaceae</taxon>
        <taxon>Leekyejoonella</taxon>
    </lineage>
</organism>
<comment type="caution">
    <text evidence="3">The sequence shown here is derived from an EMBL/GenBank/DDBJ whole genome shotgun (WGS) entry which is preliminary data.</text>
</comment>
<reference evidence="3 4" key="2">
    <citation type="submission" date="2019-08" db="EMBL/GenBank/DDBJ databases">
        <title>Jejuicoccus antrihumi gen. nov., sp. nov., a new member of the family Dermacoccaceae isolated from a cave.</title>
        <authorList>
            <person name="Schumann P."/>
            <person name="Kim I.S."/>
        </authorList>
    </citation>
    <scope>NUCLEOTIDE SEQUENCE [LARGE SCALE GENOMIC DNA]</scope>
    <source>
        <strain evidence="3 4">C5-26</strain>
    </source>
</reference>
<dbReference type="Proteomes" id="UP000320244">
    <property type="component" value="Unassembled WGS sequence"/>
</dbReference>
<feature type="transmembrane region" description="Helical" evidence="2">
    <location>
        <begin position="122"/>
        <end position="141"/>
    </location>
</feature>
<keyword evidence="4" id="KW-1185">Reference proteome</keyword>
<protein>
    <submittedName>
        <fullName evidence="3">DUF3180 domain-containing protein</fullName>
    </submittedName>
</protein>
<dbReference type="EMBL" id="VCQV01000037">
    <property type="protein sequence ID" value="TWP33663.1"/>
    <property type="molecule type" value="Genomic_DNA"/>
</dbReference>
<keyword evidence="2" id="KW-0472">Membrane</keyword>
<dbReference type="SUPFAM" id="SSF103473">
    <property type="entry name" value="MFS general substrate transporter"/>
    <property type="match status" value="1"/>
</dbReference>